<dbReference type="AlphaFoldDB" id="A0A9N9D3I2"/>
<dbReference type="Proteomes" id="UP000789572">
    <property type="component" value="Unassembled WGS sequence"/>
</dbReference>
<organism evidence="1 2">
    <name type="scientific">Paraglomus occultum</name>
    <dbReference type="NCBI Taxonomy" id="144539"/>
    <lineage>
        <taxon>Eukaryota</taxon>
        <taxon>Fungi</taxon>
        <taxon>Fungi incertae sedis</taxon>
        <taxon>Mucoromycota</taxon>
        <taxon>Glomeromycotina</taxon>
        <taxon>Glomeromycetes</taxon>
        <taxon>Paraglomerales</taxon>
        <taxon>Paraglomeraceae</taxon>
        <taxon>Paraglomus</taxon>
    </lineage>
</organism>
<accession>A0A9N9D3I2</accession>
<evidence type="ECO:0000313" key="2">
    <source>
        <dbReference type="Proteomes" id="UP000789572"/>
    </source>
</evidence>
<dbReference type="OrthoDB" id="2449137at2759"/>
<protein>
    <submittedName>
        <fullName evidence="1">2963_t:CDS:1</fullName>
    </submittedName>
</protein>
<gene>
    <name evidence="1" type="ORF">POCULU_LOCUS8453</name>
</gene>
<sequence>MPVDKLLKRLVNFKKFKEHLTMICKKRNLEITTVEKCIGGLYHHTSKSLHGRIPYPVKPTELDWNKTELMALVASFNYYKISRT</sequence>
<proteinExistence type="predicted"/>
<keyword evidence="2" id="KW-1185">Reference proteome</keyword>
<reference evidence="1" key="1">
    <citation type="submission" date="2021-06" db="EMBL/GenBank/DDBJ databases">
        <authorList>
            <person name="Kallberg Y."/>
            <person name="Tangrot J."/>
            <person name="Rosling A."/>
        </authorList>
    </citation>
    <scope>NUCLEOTIDE SEQUENCE</scope>
    <source>
        <strain evidence="1">IA702</strain>
    </source>
</reference>
<dbReference type="EMBL" id="CAJVPJ010002454">
    <property type="protein sequence ID" value="CAG8621725.1"/>
    <property type="molecule type" value="Genomic_DNA"/>
</dbReference>
<name>A0A9N9D3I2_9GLOM</name>
<evidence type="ECO:0000313" key="1">
    <source>
        <dbReference type="EMBL" id="CAG8621725.1"/>
    </source>
</evidence>
<feature type="non-terminal residue" evidence="1">
    <location>
        <position position="84"/>
    </location>
</feature>
<comment type="caution">
    <text evidence="1">The sequence shown here is derived from an EMBL/GenBank/DDBJ whole genome shotgun (WGS) entry which is preliminary data.</text>
</comment>